<comment type="similarity">
    <text evidence="1">Belongs to the MT-A70-like family.</text>
</comment>
<dbReference type="PROSITE" id="PS51143">
    <property type="entry name" value="MT_A70"/>
    <property type="match status" value="1"/>
</dbReference>
<dbReference type="RefSeq" id="XP_005647981.1">
    <property type="nucleotide sequence ID" value="XM_005647924.1"/>
</dbReference>
<name>I0YYG8_COCSC</name>
<dbReference type="PANTHER" id="PTHR12829:SF4">
    <property type="entry name" value="N(6)-ADENINE-SPECIFIC METHYLTRANSFERASE METTL4"/>
    <property type="match status" value="1"/>
</dbReference>
<dbReference type="GO" id="GO:0005634">
    <property type="term" value="C:nucleus"/>
    <property type="evidence" value="ECO:0007669"/>
    <property type="project" value="TreeGrafter"/>
</dbReference>
<evidence type="ECO:0000256" key="1">
    <source>
        <dbReference type="PROSITE-ProRule" id="PRU00489"/>
    </source>
</evidence>
<comment type="caution">
    <text evidence="2">The sequence shown here is derived from an EMBL/GenBank/DDBJ whole genome shotgun (WGS) entry which is preliminary data.</text>
</comment>
<sequence>MSKHASAPEGGYDCIVMDPPWENKSAKRSGHYPTLPSRHLLSIPIARLLNQQGGLLALWVTNRERLRRFVDQELLAKWGLEQVATWFWLKVTNSGQLVSPLEVAHRRPYEALLLARLRPSAASGSDTNEEGRAVRNMVFLAVPGEHSRKPHIGSLLAPHLLAQPACLEMFARELAADWTSWGNEALRFQTLDHFIDK</sequence>
<dbReference type="STRING" id="574566.I0YYG8"/>
<dbReference type="KEGG" id="csl:COCSUDRAFT_36424"/>
<dbReference type="InterPro" id="IPR007757">
    <property type="entry name" value="MT-A70-like"/>
</dbReference>
<reference evidence="2 3" key="1">
    <citation type="journal article" date="2012" name="Genome Biol.">
        <title>The genome of the polar eukaryotic microalga coccomyxa subellipsoidea reveals traits of cold adaptation.</title>
        <authorList>
            <person name="Blanc G."/>
            <person name="Agarkova I."/>
            <person name="Grimwood J."/>
            <person name="Kuo A."/>
            <person name="Brueggeman A."/>
            <person name="Dunigan D."/>
            <person name="Gurnon J."/>
            <person name="Ladunga I."/>
            <person name="Lindquist E."/>
            <person name="Lucas S."/>
            <person name="Pangilinan J."/>
            <person name="Proschold T."/>
            <person name="Salamov A."/>
            <person name="Schmutz J."/>
            <person name="Weeks D."/>
            <person name="Yamada T."/>
            <person name="Claverie J.M."/>
            <person name="Grigoriev I."/>
            <person name="Van Etten J."/>
            <person name="Lomsadze A."/>
            <person name="Borodovsky M."/>
        </authorList>
    </citation>
    <scope>NUCLEOTIDE SEQUENCE [LARGE SCALE GENOMIC DNA]</scope>
    <source>
        <strain evidence="2 3">C-169</strain>
    </source>
</reference>
<dbReference type="SUPFAM" id="SSF53335">
    <property type="entry name" value="S-adenosyl-L-methionine-dependent methyltransferases"/>
    <property type="match status" value="1"/>
</dbReference>
<dbReference type="EMBL" id="AGSI01000007">
    <property type="protein sequence ID" value="EIE23437.1"/>
    <property type="molecule type" value="Genomic_DNA"/>
</dbReference>
<evidence type="ECO:0000313" key="2">
    <source>
        <dbReference type="EMBL" id="EIE23437.1"/>
    </source>
</evidence>
<dbReference type="AlphaFoldDB" id="I0YYG8"/>
<dbReference type="GO" id="GO:0008168">
    <property type="term" value="F:methyltransferase activity"/>
    <property type="evidence" value="ECO:0007669"/>
    <property type="project" value="TreeGrafter"/>
</dbReference>
<dbReference type="GeneID" id="17041429"/>
<dbReference type="OrthoDB" id="515177at2759"/>
<keyword evidence="3" id="KW-1185">Reference proteome</keyword>
<dbReference type="eggNOG" id="KOG2356">
    <property type="taxonomic scope" value="Eukaryota"/>
</dbReference>
<dbReference type="InterPro" id="IPR029063">
    <property type="entry name" value="SAM-dependent_MTases_sf"/>
</dbReference>
<dbReference type="Pfam" id="PF05063">
    <property type="entry name" value="MT-A70"/>
    <property type="match status" value="1"/>
</dbReference>
<protein>
    <submittedName>
        <fullName evidence="2">MT-A70</fullName>
    </submittedName>
</protein>
<dbReference type="PANTHER" id="PTHR12829">
    <property type="entry name" value="N6-ADENOSINE-METHYLTRANSFERASE"/>
    <property type="match status" value="1"/>
</dbReference>
<evidence type="ECO:0000313" key="3">
    <source>
        <dbReference type="Proteomes" id="UP000007264"/>
    </source>
</evidence>
<dbReference type="Proteomes" id="UP000007264">
    <property type="component" value="Unassembled WGS sequence"/>
</dbReference>
<accession>I0YYG8</accession>
<organism evidence="2 3">
    <name type="scientific">Coccomyxa subellipsoidea (strain C-169)</name>
    <name type="common">Green microalga</name>
    <dbReference type="NCBI Taxonomy" id="574566"/>
    <lineage>
        <taxon>Eukaryota</taxon>
        <taxon>Viridiplantae</taxon>
        <taxon>Chlorophyta</taxon>
        <taxon>core chlorophytes</taxon>
        <taxon>Trebouxiophyceae</taxon>
        <taxon>Trebouxiophyceae incertae sedis</taxon>
        <taxon>Coccomyxaceae</taxon>
        <taxon>Coccomyxa</taxon>
        <taxon>Coccomyxa subellipsoidea</taxon>
    </lineage>
</organism>
<proteinExistence type="inferred from homology"/>
<gene>
    <name evidence="2" type="ORF">COCSUDRAFT_36424</name>
</gene>